<dbReference type="PROSITE" id="PS00101">
    <property type="entry name" value="HEXAPEP_TRANSFERASES"/>
    <property type="match status" value="1"/>
</dbReference>
<keyword evidence="6" id="KW-1185">Reference proteome</keyword>
<dbReference type="GO" id="GO:0008374">
    <property type="term" value="F:O-acyltransferase activity"/>
    <property type="evidence" value="ECO:0007669"/>
    <property type="project" value="TreeGrafter"/>
</dbReference>
<sequence>MSATKKNIFERLLANEVIPMDDPDYGDVRVAVEETMSLNLKLNNAEGLDEVRKYLGEIIGTEVDKTITLFTPFYTNVGRHIKLGKNVFINHACSFLDLGGIEIEDNVMIGPRVNISSENHPTEIGKRNTMVPQKVTIKKGAWLGANVTVLPGVTIGENSVVAAGALVNKDVEPNSVYAGIPAKKIKELKQE</sequence>
<dbReference type="InterPro" id="IPR018357">
    <property type="entry name" value="Hexapep_transf_CS"/>
</dbReference>
<organism evidence="5 6">
    <name type="scientific">Zunongwangia atlantica 22II14-10F7</name>
    <dbReference type="NCBI Taxonomy" id="1185767"/>
    <lineage>
        <taxon>Bacteria</taxon>
        <taxon>Pseudomonadati</taxon>
        <taxon>Bacteroidota</taxon>
        <taxon>Flavobacteriia</taxon>
        <taxon>Flavobacteriales</taxon>
        <taxon>Flavobacteriaceae</taxon>
        <taxon>Zunongwangia</taxon>
    </lineage>
</organism>
<keyword evidence="4" id="KW-0012">Acyltransferase</keyword>
<keyword evidence="2" id="KW-0808">Transferase</keyword>
<dbReference type="Pfam" id="PF00132">
    <property type="entry name" value="Hexapep"/>
    <property type="match status" value="1"/>
</dbReference>
<dbReference type="InterPro" id="IPR051159">
    <property type="entry name" value="Hexapeptide_acetyltransf"/>
</dbReference>
<evidence type="ECO:0000313" key="6">
    <source>
        <dbReference type="Proteomes" id="UP000192746"/>
    </source>
</evidence>
<evidence type="ECO:0000256" key="3">
    <source>
        <dbReference type="ARBA" id="ARBA00022737"/>
    </source>
</evidence>
<dbReference type="SUPFAM" id="SSF51161">
    <property type="entry name" value="Trimeric LpxA-like enzymes"/>
    <property type="match status" value="1"/>
</dbReference>
<dbReference type="Proteomes" id="UP000192746">
    <property type="component" value="Unassembled WGS sequence"/>
</dbReference>
<dbReference type="STRING" id="1185767.IIF7_11393"/>
<reference evidence="5 6" key="1">
    <citation type="submission" date="2013-04" db="EMBL/GenBank/DDBJ databases">
        <title>Zunongwangia sp. 22II14-10F7 Genome Sequencing.</title>
        <authorList>
            <person name="Lai Q."/>
            <person name="Shao Z."/>
        </authorList>
    </citation>
    <scope>NUCLEOTIDE SEQUENCE [LARGE SCALE GENOMIC DNA]</scope>
    <source>
        <strain evidence="5 6">22II14-10F7</strain>
    </source>
</reference>
<dbReference type="PANTHER" id="PTHR23416">
    <property type="entry name" value="SIALIC ACID SYNTHASE-RELATED"/>
    <property type="match status" value="1"/>
</dbReference>
<dbReference type="EMBL" id="ARYN01000009">
    <property type="protein sequence ID" value="ORL45423.1"/>
    <property type="molecule type" value="Genomic_DNA"/>
</dbReference>
<evidence type="ECO:0000256" key="2">
    <source>
        <dbReference type="ARBA" id="ARBA00022679"/>
    </source>
</evidence>
<dbReference type="OrthoDB" id="9812571at2"/>
<protein>
    <submittedName>
        <fullName evidence="5">Nodulation protein L</fullName>
    </submittedName>
</protein>
<dbReference type="PANTHER" id="PTHR23416:SF23">
    <property type="entry name" value="ACETYLTRANSFERASE C18B11.09C-RELATED"/>
    <property type="match status" value="1"/>
</dbReference>
<evidence type="ECO:0000256" key="1">
    <source>
        <dbReference type="ARBA" id="ARBA00007274"/>
    </source>
</evidence>
<keyword evidence="3" id="KW-0677">Repeat</keyword>
<gene>
    <name evidence="5" type="ORF">IIF7_11393</name>
</gene>
<dbReference type="Gene3D" id="2.160.10.10">
    <property type="entry name" value="Hexapeptide repeat proteins"/>
    <property type="match status" value="1"/>
</dbReference>
<name>A0A1Y1T4P9_9FLAO</name>
<proteinExistence type="inferred from homology"/>
<evidence type="ECO:0000256" key="4">
    <source>
        <dbReference type="ARBA" id="ARBA00023315"/>
    </source>
</evidence>
<dbReference type="InterPro" id="IPR001451">
    <property type="entry name" value="Hexapep"/>
</dbReference>
<dbReference type="AlphaFoldDB" id="A0A1Y1T4P9"/>
<comment type="similarity">
    <text evidence="1">Belongs to the transferase hexapeptide repeat family.</text>
</comment>
<accession>A0A1Y1T4P9</accession>
<dbReference type="RefSeq" id="WP_084841816.1">
    <property type="nucleotide sequence ID" value="NZ_ARYN01000009.1"/>
</dbReference>
<dbReference type="InterPro" id="IPR011004">
    <property type="entry name" value="Trimer_LpxA-like_sf"/>
</dbReference>
<comment type="caution">
    <text evidence="5">The sequence shown here is derived from an EMBL/GenBank/DDBJ whole genome shotgun (WGS) entry which is preliminary data.</text>
</comment>
<evidence type="ECO:0000313" key="5">
    <source>
        <dbReference type="EMBL" id="ORL45423.1"/>
    </source>
</evidence>